<keyword evidence="8" id="KW-1185">Reference proteome</keyword>
<dbReference type="Proteomes" id="UP000827986">
    <property type="component" value="Unassembled WGS sequence"/>
</dbReference>
<dbReference type="InterPro" id="IPR003006">
    <property type="entry name" value="Ig/MHC_CS"/>
</dbReference>
<evidence type="ECO:0000256" key="3">
    <source>
        <dbReference type="ARBA" id="ARBA00023319"/>
    </source>
</evidence>
<feature type="signal peptide" evidence="5">
    <location>
        <begin position="1"/>
        <end position="16"/>
    </location>
</feature>
<keyword evidence="4" id="KW-1133">Transmembrane helix</keyword>
<feature type="domain" description="Ig-like" evidence="6">
    <location>
        <begin position="32"/>
        <end position="127"/>
    </location>
</feature>
<dbReference type="SUPFAM" id="SSF48726">
    <property type="entry name" value="Immunoglobulin"/>
    <property type="match status" value="7"/>
</dbReference>
<dbReference type="InterPro" id="IPR013151">
    <property type="entry name" value="Immunoglobulin_dom"/>
</dbReference>
<dbReference type="CDD" id="cd00098">
    <property type="entry name" value="IgC1"/>
    <property type="match status" value="2"/>
</dbReference>
<dbReference type="InterPro" id="IPR036179">
    <property type="entry name" value="Ig-like_dom_sf"/>
</dbReference>
<dbReference type="InterPro" id="IPR003597">
    <property type="entry name" value="Ig_C1-set"/>
</dbReference>
<keyword evidence="1" id="KW-1015">Disulfide bond</keyword>
<keyword evidence="4" id="KW-0472">Membrane</keyword>
<name>A0A9D4AVS7_9SAUR</name>
<dbReference type="InterPro" id="IPR013783">
    <property type="entry name" value="Ig-like_fold"/>
</dbReference>
<dbReference type="Pfam" id="PF00047">
    <property type="entry name" value="ig"/>
    <property type="match status" value="1"/>
</dbReference>
<evidence type="ECO:0000259" key="6">
    <source>
        <dbReference type="PROSITE" id="PS50835"/>
    </source>
</evidence>
<proteinExistence type="predicted"/>
<comment type="caution">
    <text evidence="7">The sequence shown here is derived from an EMBL/GenBank/DDBJ whole genome shotgun (WGS) entry which is preliminary data.</text>
</comment>
<feature type="non-terminal residue" evidence="7">
    <location>
        <position position="1"/>
    </location>
</feature>
<dbReference type="InterPro" id="IPR007110">
    <property type="entry name" value="Ig-like_dom"/>
</dbReference>
<dbReference type="Gene3D" id="2.60.40.10">
    <property type="entry name" value="Immunoglobulins"/>
    <property type="match status" value="7"/>
</dbReference>
<dbReference type="Pfam" id="PF07686">
    <property type="entry name" value="V-set"/>
    <property type="match status" value="2"/>
</dbReference>
<dbReference type="PROSITE" id="PS00290">
    <property type="entry name" value="IG_MHC"/>
    <property type="match status" value="2"/>
</dbReference>
<dbReference type="InterPro" id="IPR051755">
    <property type="entry name" value="Ig-like_CS_Receptor"/>
</dbReference>
<feature type="domain" description="Ig-like" evidence="6">
    <location>
        <begin position="130"/>
        <end position="226"/>
    </location>
</feature>
<keyword evidence="2" id="KW-0325">Glycoprotein</keyword>
<evidence type="ECO:0000256" key="4">
    <source>
        <dbReference type="SAM" id="Phobius"/>
    </source>
</evidence>
<feature type="domain" description="Ig-like" evidence="6">
    <location>
        <begin position="669"/>
        <end position="762"/>
    </location>
</feature>
<keyword evidence="3" id="KW-0393">Immunoglobulin domain</keyword>
<evidence type="ECO:0000256" key="2">
    <source>
        <dbReference type="ARBA" id="ARBA00023180"/>
    </source>
</evidence>
<gene>
    <name evidence="7" type="ORF">KIL84_007622</name>
</gene>
<sequence length="801" mass="86218">MAVGIALLLGLGSAAGAFLVSTDPSPVTGLLGSDLLLTCSFPAAPRGAGEGDGQLRVTWHFQGSRVAELDGIPISTRVGAILFSQQQGHAQASLLLPRVTPADQGPYRCSVRYAGQHGEGTVRVQVAALPRVEVPSPVVQRDEDSALVCCVRGFYPQHIAVSWLRDGQELNASFVSAARRGHRDGTFSLVTVYRLTPTERDLGALFSCRARHPLLNQSRQADFRIAFRGSRLQLVTDPSSRALLGSGALLKCQFDVGGPVDLSSLRVQWYLFEERIAQYDQGRGESQPGVSVLEQELELGDASLSLSSVTVSDEGPYKCVVGYGTEQLQGETTLRVLAAPRLSIPRRSAGTDTASSFPCHVWGFYPGDVTVTWLRDGRVLTDATHSAPQRNPDGTFNLTLTYTFTPTVSDSGSIFSCRVSHAALAQPLREEFPLDVTGADHTSTAIGATLGILVAGGAAAAIAIYCWRKRQEGRGPPYSVSEVLGPAQCLLGQEVTLSCAMEGKFPEDTAVTWERIHGEDRTVIGTDGDDGVRVRCSFHHKSRGIREQRESGEIQLWGSRLQLVTDPSSRALLGSGTLVKCRFDAGGPVDLSSLRVQWYLWEERIAQYDQGRGESQVRGSLSEQELENGNASLWLSSVTVSDMGLYKCVVGYRTEQLQGETTLRVLAAPRLSVPRKAGVLNAATSFPCHVWGFYPGDVTVTWLRDGQVLTDATRSAPERNPDGTFNLTLTYTFTPTASDSGSIFSCHVSHAALVQPLREEFPLAVTGADHTSAAIGATLGILVAGGAAAAIAIYCWRKRRE</sequence>
<feature type="domain" description="Ig-like" evidence="6">
    <location>
        <begin position="476"/>
        <end position="664"/>
    </location>
</feature>
<organism evidence="7 8">
    <name type="scientific">Mauremys mutica</name>
    <name type="common">yellowpond turtle</name>
    <dbReference type="NCBI Taxonomy" id="74926"/>
    <lineage>
        <taxon>Eukaryota</taxon>
        <taxon>Metazoa</taxon>
        <taxon>Chordata</taxon>
        <taxon>Craniata</taxon>
        <taxon>Vertebrata</taxon>
        <taxon>Euteleostomi</taxon>
        <taxon>Archelosauria</taxon>
        <taxon>Testudinata</taxon>
        <taxon>Testudines</taxon>
        <taxon>Cryptodira</taxon>
        <taxon>Durocryptodira</taxon>
        <taxon>Testudinoidea</taxon>
        <taxon>Geoemydidae</taxon>
        <taxon>Geoemydinae</taxon>
        <taxon>Mauremys</taxon>
    </lineage>
</organism>
<dbReference type="PROSITE" id="PS50835">
    <property type="entry name" value="IG_LIKE"/>
    <property type="match status" value="6"/>
</dbReference>
<feature type="chain" id="PRO_5038723499" description="Ig-like domain-containing protein" evidence="5">
    <location>
        <begin position="17"/>
        <end position="801"/>
    </location>
</feature>
<protein>
    <recommendedName>
        <fullName evidence="6">Ig-like domain-containing protein</fullName>
    </recommendedName>
</protein>
<feature type="domain" description="Ig-like" evidence="6">
    <location>
        <begin position="230"/>
        <end position="335"/>
    </location>
</feature>
<dbReference type="SMART" id="SM00407">
    <property type="entry name" value="IGc1"/>
    <property type="match status" value="3"/>
</dbReference>
<accession>A0A9D4AVS7</accession>
<feature type="domain" description="Ig-like" evidence="6">
    <location>
        <begin position="340"/>
        <end position="433"/>
    </location>
</feature>
<reference evidence="7" key="1">
    <citation type="submission" date="2021-09" db="EMBL/GenBank/DDBJ databases">
        <title>The genome of Mauremys mutica provides insights into the evolution of semi-aquatic lifestyle.</title>
        <authorList>
            <person name="Gong S."/>
            <person name="Gao Y."/>
        </authorList>
    </citation>
    <scope>NUCLEOTIDE SEQUENCE</scope>
    <source>
        <strain evidence="7">MM-2020</strain>
        <tissue evidence="7">Muscle</tissue>
    </source>
</reference>
<dbReference type="AlphaFoldDB" id="A0A9D4AVS7"/>
<evidence type="ECO:0000256" key="1">
    <source>
        <dbReference type="ARBA" id="ARBA00023157"/>
    </source>
</evidence>
<dbReference type="Pfam" id="PF07654">
    <property type="entry name" value="C1-set"/>
    <property type="match status" value="3"/>
</dbReference>
<dbReference type="EMBL" id="JAHDVG010000483">
    <property type="protein sequence ID" value="KAH1172004.1"/>
    <property type="molecule type" value="Genomic_DNA"/>
</dbReference>
<keyword evidence="5" id="KW-0732">Signal</keyword>
<evidence type="ECO:0000256" key="5">
    <source>
        <dbReference type="SAM" id="SignalP"/>
    </source>
</evidence>
<dbReference type="PANTHER" id="PTHR19971">
    <property type="entry name" value="SIGNAL-REGULATORY PROTEIN BETA"/>
    <property type="match status" value="1"/>
</dbReference>
<evidence type="ECO:0000313" key="7">
    <source>
        <dbReference type="EMBL" id="KAH1172004.1"/>
    </source>
</evidence>
<dbReference type="InterPro" id="IPR003599">
    <property type="entry name" value="Ig_sub"/>
</dbReference>
<dbReference type="SMART" id="SM00409">
    <property type="entry name" value="IG"/>
    <property type="match status" value="5"/>
</dbReference>
<evidence type="ECO:0000313" key="8">
    <source>
        <dbReference type="Proteomes" id="UP000827986"/>
    </source>
</evidence>
<keyword evidence="4" id="KW-0812">Transmembrane</keyword>
<dbReference type="InterPro" id="IPR013106">
    <property type="entry name" value="Ig_V-set"/>
</dbReference>
<feature type="transmembrane region" description="Helical" evidence="4">
    <location>
        <begin position="773"/>
        <end position="796"/>
    </location>
</feature>